<dbReference type="SUPFAM" id="SSF52821">
    <property type="entry name" value="Rhodanese/Cell cycle control phosphatase"/>
    <property type="match status" value="1"/>
</dbReference>
<dbReference type="AlphaFoldDB" id="A0A0P7BVK2"/>
<keyword evidence="3" id="KW-1185">Reference proteome</keyword>
<protein>
    <submittedName>
        <fullName evidence="2">Sulfurtransferase</fullName>
    </submittedName>
</protein>
<dbReference type="InterPro" id="IPR050229">
    <property type="entry name" value="GlpE_sulfurtransferase"/>
</dbReference>
<comment type="caution">
    <text evidence="2">The sequence shown here is derived from an EMBL/GenBank/DDBJ whole genome shotgun (WGS) entry which is preliminary data.</text>
</comment>
<dbReference type="PANTHER" id="PTHR43031:SF1">
    <property type="entry name" value="PYRIDINE NUCLEOTIDE-DISULPHIDE OXIDOREDUCTASE"/>
    <property type="match status" value="1"/>
</dbReference>
<dbReference type="PANTHER" id="PTHR43031">
    <property type="entry name" value="FAD-DEPENDENT OXIDOREDUCTASE"/>
    <property type="match status" value="1"/>
</dbReference>
<sequence>MFNFLKKLFGGETVDFKELMANGAKVIDVRTPQEFAGGHIKGAVNIPLDSLDRNLKKIQGYNKPLIMCCASGMRSGRATSFLKSKGMTEVYNGGSWVSLR</sequence>
<proteinExistence type="predicted"/>
<dbReference type="EMBL" id="LGTQ01000006">
    <property type="protein sequence ID" value="KPM48968.1"/>
    <property type="molecule type" value="Genomic_DNA"/>
</dbReference>
<evidence type="ECO:0000313" key="2">
    <source>
        <dbReference type="EMBL" id="KPM48968.1"/>
    </source>
</evidence>
<dbReference type="Proteomes" id="UP000050454">
    <property type="component" value="Unassembled WGS sequence"/>
</dbReference>
<dbReference type="PATRIC" id="fig|1605367.3.peg.3491"/>
<dbReference type="RefSeq" id="WP_055147711.1">
    <property type="nucleotide sequence ID" value="NZ_CAKZPM010000032.1"/>
</dbReference>
<accession>A0A0P7BVK2</accession>
<feature type="domain" description="Rhodanese" evidence="1">
    <location>
        <begin position="20"/>
        <end position="98"/>
    </location>
</feature>
<evidence type="ECO:0000259" key="1">
    <source>
        <dbReference type="PROSITE" id="PS50206"/>
    </source>
</evidence>
<dbReference type="PROSITE" id="PS50206">
    <property type="entry name" value="RHODANESE_3"/>
    <property type="match status" value="1"/>
</dbReference>
<dbReference type="SMART" id="SM00450">
    <property type="entry name" value="RHOD"/>
    <property type="match status" value="1"/>
</dbReference>
<organism evidence="2 3">
    <name type="scientific">Jiulongibacter sediminis</name>
    <dbReference type="NCBI Taxonomy" id="1605367"/>
    <lineage>
        <taxon>Bacteria</taxon>
        <taxon>Pseudomonadati</taxon>
        <taxon>Bacteroidota</taxon>
        <taxon>Cytophagia</taxon>
        <taxon>Cytophagales</taxon>
        <taxon>Leadbetterellaceae</taxon>
        <taxon>Jiulongibacter</taxon>
    </lineage>
</organism>
<dbReference type="OrthoDB" id="9808735at2"/>
<evidence type="ECO:0000313" key="3">
    <source>
        <dbReference type="Proteomes" id="UP000050454"/>
    </source>
</evidence>
<keyword evidence="2" id="KW-0808">Transferase</keyword>
<name>A0A0P7BVK2_9BACT</name>
<dbReference type="InterPro" id="IPR001763">
    <property type="entry name" value="Rhodanese-like_dom"/>
</dbReference>
<dbReference type="Pfam" id="PF00581">
    <property type="entry name" value="Rhodanese"/>
    <property type="match status" value="1"/>
</dbReference>
<dbReference type="STRING" id="1605367.AFM12_10520"/>
<gene>
    <name evidence="2" type="ORF">AFM12_10520</name>
</gene>
<dbReference type="InterPro" id="IPR036873">
    <property type="entry name" value="Rhodanese-like_dom_sf"/>
</dbReference>
<dbReference type="GO" id="GO:0016740">
    <property type="term" value="F:transferase activity"/>
    <property type="evidence" value="ECO:0007669"/>
    <property type="project" value="UniProtKB-KW"/>
</dbReference>
<dbReference type="Gene3D" id="3.40.250.10">
    <property type="entry name" value="Rhodanese-like domain"/>
    <property type="match status" value="1"/>
</dbReference>
<dbReference type="CDD" id="cd00158">
    <property type="entry name" value="RHOD"/>
    <property type="match status" value="1"/>
</dbReference>
<reference evidence="2 3" key="1">
    <citation type="submission" date="2015-07" db="EMBL/GenBank/DDBJ databases">
        <title>The draft genome sequence of Leadbetterella sp. JN14-9.</title>
        <authorList>
            <person name="Liu Y."/>
            <person name="Du J."/>
            <person name="Shao Z."/>
        </authorList>
    </citation>
    <scope>NUCLEOTIDE SEQUENCE [LARGE SCALE GENOMIC DNA]</scope>
    <source>
        <strain evidence="2 3">JN14-9</strain>
    </source>
</reference>